<organism evidence="1 2">
    <name type="scientific">Trichoderma asperellum (strain ATCC 204424 / CBS 433.97 / NBRC 101777)</name>
    <dbReference type="NCBI Taxonomy" id="1042311"/>
    <lineage>
        <taxon>Eukaryota</taxon>
        <taxon>Fungi</taxon>
        <taxon>Dikarya</taxon>
        <taxon>Ascomycota</taxon>
        <taxon>Pezizomycotina</taxon>
        <taxon>Sordariomycetes</taxon>
        <taxon>Hypocreomycetidae</taxon>
        <taxon>Hypocreales</taxon>
        <taxon>Hypocreaceae</taxon>
        <taxon>Trichoderma</taxon>
    </lineage>
</organism>
<sequence length="142" mass="15362">MLACSSAARYRYLVLHYTLPSGYLLGTLGMCSAELHPAALSSVFHCQSESQSSPYFSGVRFLLHQNRDLKGHRSISDPSRAVLELHVTRPGLVPPASRCLVGRAGSLPAPKTLALTLARRPSFSSAQIDSAHVSRSLHSPRP</sequence>
<proteinExistence type="predicted"/>
<accession>A0A2T3YSD2</accession>
<dbReference type="EMBL" id="KZ679275">
    <property type="protein sequence ID" value="PTB35475.1"/>
    <property type="molecule type" value="Genomic_DNA"/>
</dbReference>
<dbReference type="Proteomes" id="UP000240493">
    <property type="component" value="Unassembled WGS sequence"/>
</dbReference>
<dbReference type="AlphaFoldDB" id="A0A2T3YSD2"/>
<name>A0A2T3YSD2_TRIA4</name>
<evidence type="ECO:0000313" key="2">
    <source>
        <dbReference type="Proteomes" id="UP000240493"/>
    </source>
</evidence>
<reference evidence="1 2" key="1">
    <citation type="submission" date="2016-07" db="EMBL/GenBank/DDBJ databases">
        <title>Multiple horizontal gene transfer events from other fungi enriched the ability of initially mycotrophic Trichoderma (Ascomycota) to feed on dead plant biomass.</title>
        <authorList>
            <consortium name="DOE Joint Genome Institute"/>
            <person name="Aerts A."/>
            <person name="Atanasova L."/>
            <person name="Chenthamara K."/>
            <person name="Zhang J."/>
            <person name="Grujic M."/>
            <person name="Henrissat B."/>
            <person name="Kuo A."/>
            <person name="Salamov A."/>
            <person name="Lipzen A."/>
            <person name="Labutti K."/>
            <person name="Barry K."/>
            <person name="Miao Y."/>
            <person name="Rahimi M.J."/>
            <person name="Shen Q."/>
            <person name="Grigoriev I.V."/>
            <person name="Kubicek C.P."/>
            <person name="Druzhinina I.S."/>
        </authorList>
    </citation>
    <scope>NUCLEOTIDE SEQUENCE [LARGE SCALE GENOMIC DNA]</scope>
    <source>
        <strain evidence="1 2">CBS 433.97</strain>
    </source>
</reference>
<gene>
    <name evidence="1" type="ORF">M441DRAFT_328610</name>
</gene>
<keyword evidence="2" id="KW-1185">Reference proteome</keyword>
<protein>
    <submittedName>
        <fullName evidence="1">Uncharacterized protein</fullName>
    </submittedName>
</protein>
<evidence type="ECO:0000313" key="1">
    <source>
        <dbReference type="EMBL" id="PTB35475.1"/>
    </source>
</evidence>